<evidence type="ECO:0000259" key="1">
    <source>
        <dbReference type="Pfam" id="PF14129"/>
    </source>
</evidence>
<comment type="caution">
    <text evidence="2">The sequence shown here is derived from an EMBL/GenBank/DDBJ whole genome shotgun (WGS) entry which is preliminary data.</text>
</comment>
<reference evidence="3" key="1">
    <citation type="submission" date="2023-07" db="EMBL/GenBank/DDBJ databases">
        <title>Chryseobacterium sp. GMJ5 Genome sequencing and assembly.</title>
        <authorList>
            <person name="Jung Y."/>
        </authorList>
    </citation>
    <scope>NUCLEOTIDE SEQUENCE [LARGE SCALE GENOMIC DNA]</scope>
    <source>
        <strain evidence="3">GMJ5</strain>
    </source>
</reference>
<dbReference type="InterPro" id="IPR025381">
    <property type="entry name" value="DUF4296"/>
</dbReference>
<proteinExistence type="predicted"/>
<dbReference type="Proteomes" id="UP001208114">
    <property type="component" value="Unassembled WGS sequence"/>
</dbReference>
<gene>
    <name evidence="2" type="ORF">N0B16_07765</name>
</gene>
<accession>A0ABT2VWQ7</accession>
<evidence type="ECO:0000313" key="3">
    <source>
        <dbReference type="Proteomes" id="UP001208114"/>
    </source>
</evidence>
<keyword evidence="3" id="KW-1185">Reference proteome</keyword>
<dbReference type="RefSeq" id="WP_262990234.1">
    <property type="nucleotide sequence ID" value="NZ_JAOTEN010000002.1"/>
</dbReference>
<name>A0ABT2VWQ7_9FLAO</name>
<dbReference type="EMBL" id="JAOTEN010000002">
    <property type="protein sequence ID" value="MCU7614331.1"/>
    <property type="molecule type" value="Genomic_DNA"/>
</dbReference>
<dbReference type="PROSITE" id="PS51257">
    <property type="entry name" value="PROKAR_LIPOPROTEIN"/>
    <property type="match status" value="1"/>
</dbReference>
<organism evidence="2 3">
    <name type="scientific">Chryseobacterium gilvum</name>
    <dbReference type="NCBI Taxonomy" id="2976534"/>
    <lineage>
        <taxon>Bacteria</taxon>
        <taxon>Pseudomonadati</taxon>
        <taxon>Bacteroidota</taxon>
        <taxon>Flavobacteriia</taxon>
        <taxon>Flavobacteriales</taxon>
        <taxon>Weeksellaceae</taxon>
        <taxon>Chryseobacterium group</taxon>
        <taxon>Chryseobacterium</taxon>
    </lineage>
</organism>
<dbReference type="Pfam" id="PF14129">
    <property type="entry name" value="DUF4296"/>
    <property type="match status" value="1"/>
</dbReference>
<sequence length="122" mass="14141">MKKMMAGFLLIILVSCAQYIDKPKNLIDKSTMSELIAELSLNDQVVFMYRGKNLESGTRYVLKAHQVKPEDFVESYKYYVVTKKMNDIVDDAQKIILEKDPKADKYVKDKLEKNQNIPAFAR</sequence>
<protein>
    <submittedName>
        <fullName evidence="2">DUF4296 domain-containing protein</fullName>
    </submittedName>
</protein>
<evidence type="ECO:0000313" key="2">
    <source>
        <dbReference type="EMBL" id="MCU7614331.1"/>
    </source>
</evidence>
<feature type="domain" description="DUF4296" evidence="1">
    <location>
        <begin position="23"/>
        <end position="98"/>
    </location>
</feature>